<keyword evidence="5" id="KW-1185">Reference proteome</keyword>
<organism evidence="4 5">
    <name type="scientific">Salvia divinorum</name>
    <name type="common">Maria pastora</name>
    <name type="synonym">Diviner's sage</name>
    <dbReference type="NCBI Taxonomy" id="28513"/>
    <lineage>
        <taxon>Eukaryota</taxon>
        <taxon>Viridiplantae</taxon>
        <taxon>Streptophyta</taxon>
        <taxon>Embryophyta</taxon>
        <taxon>Tracheophyta</taxon>
        <taxon>Spermatophyta</taxon>
        <taxon>Magnoliopsida</taxon>
        <taxon>eudicotyledons</taxon>
        <taxon>Gunneridae</taxon>
        <taxon>Pentapetalae</taxon>
        <taxon>asterids</taxon>
        <taxon>lamiids</taxon>
        <taxon>Lamiales</taxon>
        <taxon>Lamiaceae</taxon>
        <taxon>Nepetoideae</taxon>
        <taxon>Mentheae</taxon>
        <taxon>Salviinae</taxon>
        <taxon>Salvia</taxon>
        <taxon>Salvia subgen. Calosphace</taxon>
    </lineage>
</organism>
<reference evidence="4 5" key="1">
    <citation type="submission" date="2024-06" db="EMBL/GenBank/DDBJ databases">
        <title>A chromosome level genome sequence of Diviner's sage (Salvia divinorum).</title>
        <authorList>
            <person name="Ford S.A."/>
            <person name="Ro D.-K."/>
            <person name="Ness R.W."/>
            <person name="Phillips M.A."/>
        </authorList>
    </citation>
    <scope>NUCLEOTIDE SEQUENCE [LARGE SCALE GENOMIC DNA]</scope>
    <source>
        <strain evidence="4">SAF-2024a</strain>
        <tissue evidence="4">Leaf</tissue>
    </source>
</reference>
<dbReference type="InterPro" id="IPR044683">
    <property type="entry name" value="LAZY"/>
</dbReference>
<comment type="similarity">
    <text evidence="2">Belongs to the LAZY family.</text>
</comment>
<dbReference type="GO" id="GO:0009630">
    <property type="term" value="P:gravitropism"/>
    <property type="evidence" value="ECO:0007669"/>
    <property type="project" value="UniProtKB-ARBA"/>
</dbReference>
<dbReference type="EMBL" id="JBEAFC010000002">
    <property type="protein sequence ID" value="KAL1566843.1"/>
    <property type="molecule type" value="Genomic_DNA"/>
</dbReference>
<feature type="region of interest" description="Disordered" evidence="3">
    <location>
        <begin position="146"/>
        <end position="179"/>
    </location>
</feature>
<dbReference type="PANTHER" id="PTHR34045">
    <property type="entry name" value="OS03G0406300 PROTEIN"/>
    <property type="match status" value="1"/>
</dbReference>
<keyword evidence="1" id="KW-0341">Growth regulation</keyword>
<dbReference type="Proteomes" id="UP001567538">
    <property type="component" value="Unassembled WGS sequence"/>
</dbReference>
<evidence type="ECO:0000256" key="1">
    <source>
        <dbReference type="ARBA" id="ARBA00022604"/>
    </source>
</evidence>
<evidence type="ECO:0000256" key="2">
    <source>
        <dbReference type="ARBA" id="ARBA00024198"/>
    </source>
</evidence>
<protein>
    <submittedName>
        <fullName evidence="4">Protein DEEPER ROOTING 1-like</fullName>
    </submittedName>
</protein>
<proteinExistence type="inferred from homology"/>
<dbReference type="PANTHER" id="PTHR34045:SF3">
    <property type="entry name" value="PROTEIN LAZY 4"/>
    <property type="match status" value="1"/>
</dbReference>
<gene>
    <name evidence="4" type="ORF">AAHA92_02399</name>
</gene>
<evidence type="ECO:0000256" key="3">
    <source>
        <dbReference type="SAM" id="MobiDB-lite"/>
    </source>
</evidence>
<sequence>MSLLSIGTFGNKIEDSDTTETPADDQLEQGFERELRALLNKHASNSSGESEHFDLPMEKMLESFPVDGEEEDNELVAEKQAALVERANSRGKDRKGKGSIYRKSISFLLRKAFVCAPPPILRDPFLDANLDRSRMEKIMKTVLRKKKHPQRQKYLNNNRTANEEEKGETSNPNNWVKTDSECKYL</sequence>
<accession>A0ABD1IH17</accession>
<evidence type="ECO:0000313" key="4">
    <source>
        <dbReference type="EMBL" id="KAL1566843.1"/>
    </source>
</evidence>
<name>A0ABD1IH17_SALDI</name>
<comment type="caution">
    <text evidence="4">The sequence shown here is derived from an EMBL/GenBank/DDBJ whole genome shotgun (WGS) entry which is preliminary data.</text>
</comment>
<evidence type="ECO:0000313" key="5">
    <source>
        <dbReference type="Proteomes" id="UP001567538"/>
    </source>
</evidence>
<dbReference type="AlphaFoldDB" id="A0ABD1IH17"/>